<sequence length="70" mass="7845">MSYCLFILLLISLLASQSTAQWGYPCYNCYYGYPYYGYGGGWGYGGGVSSSPSELTYVEEHKRLNFALLT</sequence>
<dbReference type="Proteomes" id="UP000054047">
    <property type="component" value="Unassembled WGS sequence"/>
</dbReference>
<reference evidence="2 3" key="1">
    <citation type="submission" date="2013-12" db="EMBL/GenBank/DDBJ databases">
        <title>Draft genome of the parsitic nematode Ancylostoma duodenale.</title>
        <authorList>
            <person name="Mitreva M."/>
        </authorList>
    </citation>
    <scope>NUCLEOTIDE SEQUENCE [LARGE SCALE GENOMIC DNA]</scope>
    <source>
        <strain evidence="2 3">Zhejiang</strain>
    </source>
</reference>
<name>A0A0C2H3T0_9BILA</name>
<dbReference type="EMBL" id="KN728254">
    <property type="protein sequence ID" value="KIH64086.1"/>
    <property type="molecule type" value="Genomic_DNA"/>
</dbReference>
<keyword evidence="3" id="KW-1185">Reference proteome</keyword>
<organism evidence="2 3">
    <name type="scientific">Ancylostoma duodenale</name>
    <dbReference type="NCBI Taxonomy" id="51022"/>
    <lineage>
        <taxon>Eukaryota</taxon>
        <taxon>Metazoa</taxon>
        <taxon>Ecdysozoa</taxon>
        <taxon>Nematoda</taxon>
        <taxon>Chromadorea</taxon>
        <taxon>Rhabditida</taxon>
        <taxon>Rhabditina</taxon>
        <taxon>Rhabditomorpha</taxon>
        <taxon>Strongyloidea</taxon>
        <taxon>Ancylostomatidae</taxon>
        <taxon>Ancylostomatinae</taxon>
        <taxon>Ancylostoma</taxon>
    </lineage>
</organism>
<proteinExistence type="predicted"/>
<protein>
    <submittedName>
        <fullName evidence="2">Uncharacterized protein</fullName>
    </submittedName>
</protein>
<keyword evidence="1" id="KW-0732">Signal</keyword>
<accession>A0A0C2H3T0</accession>
<evidence type="ECO:0000256" key="1">
    <source>
        <dbReference type="SAM" id="SignalP"/>
    </source>
</evidence>
<feature type="signal peptide" evidence="1">
    <location>
        <begin position="1"/>
        <end position="20"/>
    </location>
</feature>
<dbReference type="AlphaFoldDB" id="A0A0C2H3T0"/>
<evidence type="ECO:0000313" key="3">
    <source>
        <dbReference type="Proteomes" id="UP000054047"/>
    </source>
</evidence>
<feature type="chain" id="PRO_5002149527" evidence="1">
    <location>
        <begin position="21"/>
        <end position="70"/>
    </location>
</feature>
<evidence type="ECO:0000313" key="2">
    <source>
        <dbReference type="EMBL" id="KIH64086.1"/>
    </source>
</evidence>
<gene>
    <name evidence="2" type="ORF">ANCDUO_05609</name>
</gene>